<evidence type="ECO:0000313" key="2">
    <source>
        <dbReference type="Proteomes" id="UP000016843"/>
    </source>
</evidence>
<dbReference type="Proteomes" id="UP000016843">
    <property type="component" value="Unassembled WGS sequence"/>
</dbReference>
<protein>
    <submittedName>
        <fullName evidence="1">Uncharacterized protein</fullName>
    </submittedName>
</protein>
<dbReference type="AlphaFoldDB" id="U5BV02"/>
<keyword evidence="2" id="KW-1185">Reference proteome</keyword>
<proteinExistence type="predicted"/>
<reference evidence="1 2" key="1">
    <citation type="journal article" date="2013" name="Genome Announc.">
        <title>Draft Genome Sequence of the Psychrophilic and Alkaliphilic Rhodonellum psychrophilum Strain GCM71T.</title>
        <authorList>
            <person name="Hauptmann A.L."/>
            <person name="Glaring M.A."/>
            <person name="Hallin P.F."/>
            <person name="Prieme A."/>
            <person name="Stougaard P."/>
        </authorList>
    </citation>
    <scope>NUCLEOTIDE SEQUENCE [LARGE SCALE GENOMIC DNA]</scope>
    <source>
        <strain evidence="1 2">GCM71</strain>
    </source>
</reference>
<dbReference type="EMBL" id="AWXR01000053">
    <property type="protein sequence ID" value="ERM81349.1"/>
    <property type="molecule type" value="Genomic_DNA"/>
</dbReference>
<evidence type="ECO:0000313" key="1">
    <source>
        <dbReference type="EMBL" id="ERM81349.1"/>
    </source>
</evidence>
<sequence>MHYVSKRRLKLQENPPIWKRMHFTDKVKLDTVYN</sequence>
<name>U5BV02_9BACT</name>
<accession>U5BV02</accession>
<organism evidence="1 2">
    <name type="scientific">Rhodonellum psychrophilum GCM71 = DSM 17998</name>
    <dbReference type="NCBI Taxonomy" id="1123057"/>
    <lineage>
        <taxon>Bacteria</taxon>
        <taxon>Pseudomonadati</taxon>
        <taxon>Bacteroidota</taxon>
        <taxon>Cytophagia</taxon>
        <taxon>Cytophagales</taxon>
        <taxon>Cytophagaceae</taxon>
        <taxon>Rhodonellum</taxon>
    </lineage>
</organism>
<gene>
    <name evidence="1" type="ORF">P872_09520</name>
</gene>
<comment type="caution">
    <text evidence="1">The sequence shown here is derived from an EMBL/GenBank/DDBJ whole genome shotgun (WGS) entry which is preliminary data.</text>
</comment>